<dbReference type="EMBL" id="JBBPEH010000004">
    <property type="protein sequence ID" value="KAK7539922.1"/>
    <property type="molecule type" value="Genomic_DNA"/>
</dbReference>
<comment type="caution">
    <text evidence="2">The sequence shown here is derived from an EMBL/GenBank/DDBJ whole genome shotgun (WGS) entry which is preliminary data.</text>
</comment>
<evidence type="ECO:0000313" key="2">
    <source>
        <dbReference type="EMBL" id="KAK7539922.1"/>
    </source>
</evidence>
<keyword evidence="3" id="KW-1185">Reference proteome</keyword>
<evidence type="ECO:0000313" key="3">
    <source>
        <dbReference type="Proteomes" id="UP001360953"/>
    </source>
</evidence>
<protein>
    <submittedName>
        <fullName evidence="2">Heterokaryon incompatibility protein-domain-containing protein</fullName>
    </submittedName>
</protein>
<dbReference type="Pfam" id="PF06985">
    <property type="entry name" value="HET"/>
    <property type="match status" value="1"/>
</dbReference>
<gene>
    <name evidence="2" type="ORF">J3D65DRAFT_550044</name>
</gene>
<evidence type="ECO:0000259" key="1">
    <source>
        <dbReference type="Pfam" id="PF06985"/>
    </source>
</evidence>
<dbReference type="InterPro" id="IPR052895">
    <property type="entry name" value="HetReg/Transcr_Mod"/>
</dbReference>
<reference evidence="2 3" key="1">
    <citation type="submission" date="2024-04" db="EMBL/GenBank/DDBJ databases">
        <title>Phyllosticta paracitricarpa is synonymous to the EU quarantine fungus P. citricarpa based on phylogenomic analyses.</title>
        <authorList>
            <consortium name="Lawrence Berkeley National Laboratory"/>
            <person name="Van ingen-buijs V.A."/>
            <person name="Van westerhoven A.C."/>
            <person name="Haridas S."/>
            <person name="Skiadas P."/>
            <person name="Martin F."/>
            <person name="Groenewald J.Z."/>
            <person name="Crous P.W."/>
            <person name="Seidl M.F."/>
        </authorList>
    </citation>
    <scope>NUCLEOTIDE SEQUENCE [LARGE SCALE GENOMIC DNA]</scope>
    <source>
        <strain evidence="2 3">CPC 17464</strain>
    </source>
</reference>
<name>A0ABR1LXK6_9PEZI</name>
<dbReference type="InterPro" id="IPR010730">
    <property type="entry name" value="HET"/>
</dbReference>
<feature type="domain" description="Heterokaryon incompatibility" evidence="1">
    <location>
        <begin position="46"/>
        <end position="193"/>
    </location>
</feature>
<proteinExistence type="predicted"/>
<feature type="non-terminal residue" evidence="2">
    <location>
        <position position="219"/>
    </location>
</feature>
<sequence>MALLNQFPYEDLETPSTIRLIKLEKRKINGLLVCDVHYREQTRATYTALSYCWGDDTEIRQIYLRRRPGGRLYLFPVHDSLGRFLDWAWNQRICSTWIWTDKICLDQSDRQEKQQQIPRMGDIFRNAEKVLAWLDMTKREGECLTPILDFENFFRGHKWKRCLKFNKLPQEMQSAVKQFSRLAYWRRVWVVQECAVAKKIVFVIGNKQASFEKVETGVS</sequence>
<dbReference type="PANTHER" id="PTHR24148:SF64">
    <property type="entry name" value="HETEROKARYON INCOMPATIBILITY DOMAIN-CONTAINING PROTEIN"/>
    <property type="match status" value="1"/>
</dbReference>
<dbReference type="GeneID" id="92029887"/>
<organism evidence="2 3">
    <name type="scientific">Phyllosticta citribraziliensis</name>
    <dbReference type="NCBI Taxonomy" id="989973"/>
    <lineage>
        <taxon>Eukaryota</taxon>
        <taxon>Fungi</taxon>
        <taxon>Dikarya</taxon>
        <taxon>Ascomycota</taxon>
        <taxon>Pezizomycotina</taxon>
        <taxon>Dothideomycetes</taxon>
        <taxon>Dothideomycetes incertae sedis</taxon>
        <taxon>Botryosphaeriales</taxon>
        <taxon>Phyllostictaceae</taxon>
        <taxon>Phyllosticta</taxon>
    </lineage>
</organism>
<dbReference type="RefSeq" id="XP_066657193.1">
    <property type="nucleotide sequence ID" value="XM_066796981.1"/>
</dbReference>
<dbReference type="Proteomes" id="UP001360953">
    <property type="component" value="Unassembled WGS sequence"/>
</dbReference>
<accession>A0ABR1LXK6</accession>
<dbReference type="PANTHER" id="PTHR24148">
    <property type="entry name" value="ANKYRIN REPEAT DOMAIN-CONTAINING PROTEIN 39 HOMOLOG-RELATED"/>
    <property type="match status" value="1"/>
</dbReference>